<accession>A0ABW5CAD1</accession>
<sequence>MLSLIWQPDFSATTNPTDPDYQRATDLLAHRDGAALQRFPRPRGFVPPGEALLAALTAWVGRQGGRPLTLMVHGGAFDPRDGATDSDDPFERIYAPPSPTNPARLSWLPIVGVCDEAGRPGPGAAIAFGWLSRGALRHWAGAGWNNPYLFPAFDLAPLAAQALAALIAALQQIGAPFSILAHGLGTRVVSQAIGYLREAPRPWPAGVLARILLLAGSEYVVDANRTLLGAGLGFEVFNLVNRSDAVLSWLVADGSHPVRWNRSDAARVIGYHGLKTAPGWLDLPLDRAEGQDWIRTHLGLSVTGRAPPGDTALHRLAGMNHWIGSMDPGNRALLRRLLDPGQPGLPWFEANAFPHRDDGRFDPTIPPTPMTIAARQAQWQSEPILG</sequence>
<gene>
    <name evidence="1" type="ORF">ACFSNB_04135</name>
</gene>
<evidence type="ECO:0008006" key="3">
    <source>
        <dbReference type="Google" id="ProtNLM"/>
    </source>
</evidence>
<reference evidence="2" key="1">
    <citation type="journal article" date="2019" name="Int. J. Syst. Evol. Microbiol.">
        <title>The Global Catalogue of Microorganisms (GCM) 10K type strain sequencing project: providing services to taxonomists for standard genome sequencing and annotation.</title>
        <authorList>
            <consortium name="The Broad Institute Genomics Platform"/>
            <consortium name="The Broad Institute Genome Sequencing Center for Infectious Disease"/>
            <person name="Wu L."/>
            <person name="Ma J."/>
        </authorList>
    </citation>
    <scope>NUCLEOTIDE SEQUENCE [LARGE SCALE GENOMIC DNA]</scope>
    <source>
        <strain evidence="2">KCTC 15012</strain>
    </source>
</reference>
<evidence type="ECO:0000313" key="2">
    <source>
        <dbReference type="Proteomes" id="UP001597296"/>
    </source>
</evidence>
<evidence type="ECO:0000313" key="1">
    <source>
        <dbReference type="EMBL" id="MFD2232988.1"/>
    </source>
</evidence>
<dbReference type="Proteomes" id="UP001597296">
    <property type="component" value="Unassembled WGS sequence"/>
</dbReference>
<keyword evidence="2" id="KW-1185">Reference proteome</keyword>
<protein>
    <recommendedName>
        <fullName evidence="3">Alpha/beta hydrolase family protein</fullName>
    </recommendedName>
</protein>
<name>A0ABW5CAD1_9PROT</name>
<proteinExistence type="predicted"/>
<comment type="caution">
    <text evidence="1">The sequence shown here is derived from an EMBL/GenBank/DDBJ whole genome shotgun (WGS) entry which is preliminary data.</text>
</comment>
<dbReference type="RefSeq" id="WP_377314767.1">
    <property type="nucleotide sequence ID" value="NZ_JBHUIY010000005.1"/>
</dbReference>
<organism evidence="1 2">
    <name type="scientific">Phaeospirillum tilakii</name>
    <dbReference type="NCBI Taxonomy" id="741673"/>
    <lineage>
        <taxon>Bacteria</taxon>
        <taxon>Pseudomonadati</taxon>
        <taxon>Pseudomonadota</taxon>
        <taxon>Alphaproteobacteria</taxon>
        <taxon>Rhodospirillales</taxon>
        <taxon>Rhodospirillaceae</taxon>
        <taxon>Phaeospirillum</taxon>
    </lineage>
</organism>
<dbReference type="EMBL" id="JBHUIY010000005">
    <property type="protein sequence ID" value="MFD2232988.1"/>
    <property type="molecule type" value="Genomic_DNA"/>
</dbReference>